<feature type="region of interest" description="Disordered" evidence="1">
    <location>
        <begin position="315"/>
        <end position="338"/>
    </location>
</feature>
<accession>A0A3Q0IWF3</accession>
<name>A0A3Q0IWF3_DIACI</name>
<protein>
    <submittedName>
        <fullName evidence="3">Uncharacterized protein DDB_G0283697-like</fullName>
    </submittedName>
</protein>
<gene>
    <name evidence="3" type="primary">LOC108252600</name>
</gene>
<dbReference type="Proteomes" id="UP000079169">
    <property type="component" value="Unplaced"/>
</dbReference>
<sequence>MSKSLGFVITVSCEDFFEDARKSVALFFHQDRIKTVNDLKQRLQSLVRKDFYVLWSPHDEDNYYYLLDDEDLHFVQPKDKFRICKITESSTKLFNKEVQYQVNNVESKITPQLNGLNDQADSNLEKTVDDITKDITADDLLMEYEDVVDQGSKKKRKRIRKHKSKKRKLEDGQNCSDVPLVNGIEMVSELKPEMEFVEKIKPEKSRDGRSHIRFATENEHNDLVYSNHVDNVVNSNHIQTVLKRNSKCKITKSSTKLFNEEVQYQVNNVESKITPQLNGLSDQADSNLEKTVDDITKDITADDLLMEYEDVVDQGSKKKRKRIRKHKSKKRKLEDGQNCSDVPLVNGIEMVSELKPEMEFVEKIKPEKSRDGRSHIRFATENEHNDLVYSNHVDNVVNSNHIQVKDEVDTSDINEDVDSTQEKLKKKKAKKMKTLESELNNVYTLYTNSVSDENDISILRVSENQSENTPSRNSFKTKRTLMKVSESPISNQPNEHTVFSNSFNNNTKTNMTISEKPITSHDHCSADTPNNSFTSRCMTTSTTVNSPSTPSTSRRRNRPSHKYTLAGFISQLQAECLKRSPNTDGKNNSQQSTGVQQNATKESTKYNANSEKSTHDSFQQDVKIQNTTISDTAEDSPKGEKKYNSGIEKIEKSRENKTILNRNISQVSSSSTPTADEIELSNADRKLKRNHQRSPRVNGNTYAVLDNLRQLKHSNFPDMPLVFERNNTGRSVKGACDGDSNQVVRIPVDRSVKDVDSQEIVGIPVDPSETVESNRVSYTEEEGLEAESELNGTYKCKETSSKEVNAVPNEVVNGFLRVN</sequence>
<feature type="region of interest" description="Disordered" evidence="1">
    <location>
        <begin position="152"/>
        <end position="174"/>
    </location>
</feature>
<evidence type="ECO:0000313" key="3">
    <source>
        <dbReference type="RefSeq" id="XP_026680589.1"/>
    </source>
</evidence>
<feature type="compositionally biased region" description="Basic residues" evidence="1">
    <location>
        <begin position="317"/>
        <end position="331"/>
    </location>
</feature>
<keyword evidence="2" id="KW-1185">Reference proteome</keyword>
<evidence type="ECO:0000313" key="2">
    <source>
        <dbReference type="Proteomes" id="UP000079169"/>
    </source>
</evidence>
<dbReference type="RefSeq" id="XP_026680589.1">
    <property type="nucleotide sequence ID" value="XM_026824788.1"/>
</dbReference>
<feature type="compositionally biased region" description="Low complexity" evidence="1">
    <location>
        <begin position="539"/>
        <end position="552"/>
    </location>
</feature>
<dbReference type="GeneID" id="108252600"/>
<organism evidence="2 3">
    <name type="scientific">Diaphorina citri</name>
    <name type="common">Asian citrus psyllid</name>
    <dbReference type="NCBI Taxonomy" id="121845"/>
    <lineage>
        <taxon>Eukaryota</taxon>
        <taxon>Metazoa</taxon>
        <taxon>Ecdysozoa</taxon>
        <taxon>Arthropoda</taxon>
        <taxon>Hexapoda</taxon>
        <taxon>Insecta</taxon>
        <taxon>Pterygota</taxon>
        <taxon>Neoptera</taxon>
        <taxon>Paraneoptera</taxon>
        <taxon>Hemiptera</taxon>
        <taxon>Sternorrhyncha</taxon>
        <taxon>Psylloidea</taxon>
        <taxon>Psyllidae</taxon>
        <taxon>Diaphorininae</taxon>
        <taxon>Diaphorina</taxon>
    </lineage>
</organism>
<feature type="compositionally biased region" description="Basic residues" evidence="1">
    <location>
        <begin position="153"/>
        <end position="167"/>
    </location>
</feature>
<dbReference type="KEGG" id="dci:108252600"/>
<dbReference type="PaxDb" id="121845-A0A3Q0IWF3"/>
<feature type="compositionally biased region" description="Polar residues" evidence="1">
    <location>
        <begin position="580"/>
        <end position="631"/>
    </location>
</feature>
<feature type="region of interest" description="Disordered" evidence="1">
    <location>
        <begin position="579"/>
        <end position="650"/>
    </location>
</feature>
<reference evidence="3" key="1">
    <citation type="submission" date="2025-08" db="UniProtKB">
        <authorList>
            <consortium name="RefSeq"/>
        </authorList>
    </citation>
    <scope>IDENTIFICATION</scope>
</reference>
<dbReference type="STRING" id="121845.A0A3Q0IWF3"/>
<feature type="region of interest" description="Disordered" evidence="1">
    <location>
        <begin position="532"/>
        <end position="560"/>
    </location>
</feature>
<proteinExistence type="predicted"/>
<evidence type="ECO:0000256" key="1">
    <source>
        <dbReference type="SAM" id="MobiDB-lite"/>
    </source>
</evidence>
<feature type="compositionally biased region" description="Basic and acidic residues" evidence="1">
    <location>
        <begin position="635"/>
        <end position="650"/>
    </location>
</feature>
<dbReference type="AlphaFoldDB" id="A0A3Q0IWF3"/>